<evidence type="ECO:0000313" key="4">
    <source>
        <dbReference type="EMBL" id="PIB01063.1"/>
    </source>
</evidence>
<dbReference type="Pfam" id="PF00399">
    <property type="entry name" value="PIR"/>
    <property type="match status" value="1"/>
</dbReference>
<name>A0A2G5I995_CERBT</name>
<sequence length="212" mass="20015">MRYSVIAVLAAAGTTFASVDDGSNFNDDTQPSGYVVSQIADGQIQAPTAPVAYTPAVSSAEATAPAGYGIPSAETTPVAATSEAPAPPAYSSEAAPVESSAPAGYGSSSSVIVPVPATSVEATTPVVATTPAAYTPPVESAPYPVAGGNSTLLTATSAATITSVVGASSTEAGAVGGGASTSSPATATGAASALQVSGGVAALFGAVVAFLA</sequence>
<feature type="chain" id="PRO_5013592819" evidence="3">
    <location>
        <begin position="18"/>
        <end position="212"/>
    </location>
</feature>
<dbReference type="EMBL" id="LKMD01000100">
    <property type="protein sequence ID" value="PIB01063.1"/>
    <property type="molecule type" value="Genomic_DNA"/>
</dbReference>
<keyword evidence="1 3" id="KW-0732">Signal</keyword>
<keyword evidence="7" id="KW-1185">Reference proteome</keyword>
<reference evidence="4 6" key="1">
    <citation type="submission" date="2015-10" db="EMBL/GenBank/DDBJ databases">
        <title>The cercosporin biosynthetic gene cluster was horizontally transferred to several fungal lineages and shown to be expanded in Cercospora beticola based on microsynteny with recipient genomes.</title>
        <authorList>
            <person name="De Jonge R."/>
            <person name="Ebert M.K."/>
            <person name="Suttle J.C."/>
            <person name="Jurick Ii W.M."/>
            <person name="Secor G.A."/>
            <person name="Thomma B.P."/>
            <person name="Van De Peer Y."/>
            <person name="Bolton M.D."/>
        </authorList>
    </citation>
    <scope>NUCLEOTIDE SEQUENCE [LARGE SCALE GENOMIC DNA]</scope>
    <source>
        <strain evidence="4 6">09-40</strain>
    </source>
</reference>
<dbReference type="AlphaFoldDB" id="A0A2G5I995"/>
<proteinExistence type="predicted"/>
<reference evidence="5 7" key="2">
    <citation type="submission" date="2023-09" db="EMBL/GenBank/DDBJ databases">
        <title>Complete-Gapless Cercospora beticola genome.</title>
        <authorList>
            <person name="Wyatt N.A."/>
            <person name="Spanner R.E."/>
            <person name="Bolton M.D."/>
        </authorList>
    </citation>
    <scope>NUCLEOTIDE SEQUENCE [LARGE SCALE GENOMIC DNA]</scope>
    <source>
        <strain evidence="5">Cb09-40</strain>
    </source>
</reference>
<feature type="region of interest" description="Disordered" evidence="2">
    <location>
        <begin position="77"/>
        <end position="103"/>
    </location>
</feature>
<evidence type="ECO:0000313" key="5">
    <source>
        <dbReference type="EMBL" id="WPA96290.1"/>
    </source>
</evidence>
<evidence type="ECO:0000313" key="6">
    <source>
        <dbReference type="Proteomes" id="UP000230605"/>
    </source>
</evidence>
<accession>A0A2G5I995</accession>
<dbReference type="GO" id="GO:0005199">
    <property type="term" value="F:structural constituent of cell wall"/>
    <property type="evidence" value="ECO:0007669"/>
    <property type="project" value="InterPro"/>
</dbReference>
<dbReference type="Proteomes" id="UP001302367">
    <property type="component" value="Chromosome 1"/>
</dbReference>
<organism evidence="4 6">
    <name type="scientific">Cercospora beticola</name>
    <name type="common">Sugarbeet leaf spot fungus</name>
    <dbReference type="NCBI Taxonomy" id="122368"/>
    <lineage>
        <taxon>Eukaryota</taxon>
        <taxon>Fungi</taxon>
        <taxon>Dikarya</taxon>
        <taxon>Ascomycota</taxon>
        <taxon>Pezizomycotina</taxon>
        <taxon>Dothideomycetes</taxon>
        <taxon>Dothideomycetidae</taxon>
        <taxon>Mycosphaerellales</taxon>
        <taxon>Mycosphaerellaceae</taxon>
        <taxon>Cercospora</taxon>
    </lineage>
</organism>
<gene>
    <name evidence="4" type="ORF">CB0940_00862</name>
    <name evidence="5" type="ORF">RHO25_000896</name>
</gene>
<feature type="signal peptide" evidence="3">
    <location>
        <begin position="1"/>
        <end position="17"/>
    </location>
</feature>
<evidence type="ECO:0000256" key="2">
    <source>
        <dbReference type="SAM" id="MobiDB-lite"/>
    </source>
</evidence>
<protein>
    <submittedName>
        <fullName evidence="4">Uncharacterized protein</fullName>
    </submittedName>
</protein>
<evidence type="ECO:0000256" key="1">
    <source>
        <dbReference type="ARBA" id="ARBA00022729"/>
    </source>
</evidence>
<evidence type="ECO:0000313" key="7">
    <source>
        <dbReference type="Proteomes" id="UP001302367"/>
    </source>
</evidence>
<dbReference type="Proteomes" id="UP000230605">
    <property type="component" value="Chromosome 1"/>
</dbReference>
<dbReference type="OrthoDB" id="3650706at2759"/>
<evidence type="ECO:0000256" key="3">
    <source>
        <dbReference type="SAM" id="SignalP"/>
    </source>
</evidence>
<dbReference type="EMBL" id="CP134184">
    <property type="protein sequence ID" value="WPA96290.1"/>
    <property type="molecule type" value="Genomic_DNA"/>
</dbReference>
<dbReference type="InterPro" id="IPR000420">
    <property type="entry name" value="Yeast_PIR_rpt"/>
</dbReference>
<dbReference type="PROSITE" id="PS50256">
    <property type="entry name" value="PIR_REPEAT_2"/>
    <property type="match status" value="1"/>
</dbReference>